<dbReference type="SUPFAM" id="SSF53633">
    <property type="entry name" value="Carbamate kinase-like"/>
    <property type="match status" value="1"/>
</dbReference>
<sequence length="255" mass="27863">MNSKEREQFVSKRLIVKIGSSTIVKDGDPLNRDFMDNMARQISGLFRSGVEVVIVSSGAVACGRKILGDIGTTTLDNQVAAVYGQPELIAQWKASFSRYGVHVGQELLTDEHLNNNRKVLEDSLKRGVVIINANDPVNDLEMKQFRISADNDRLAGDVAGSIDADTLILLTDVDGVLNKKGELLTHVDRLEDVEDIIKDSGAGTGGMWSKCLVAKQAARDGRRSIIANGRSEDVILRAARGQNVGTRFIPGYMFY</sequence>
<dbReference type="FunFam" id="3.40.1160.10:FF:000006">
    <property type="entry name" value="Glutamate 5-kinase"/>
    <property type="match status" value="1"/>
</dbReference>
<evidence type="ECO:0000256" key="5">
    <source>
        <dbReference type="ARBA" id="ARBA00022741"/>
    </source>
</evidence>
<dbReference type="PIRSF" id="PIRSF000729">
    <property type="entry name" value="GK"/>
    <property type="match status" value="1"/>
</dbReference>
<evidence type="ECO:0000256" key="6">
    <source>
        <dbReference type="ARBA" id="ARBA00022777"/>
    </source>
</evidence>
<keyword evidence="7" id="KW-0067">ATP-binding</keyword>
<reference evidence="9 10" key="1">
    <citation type="journal article" date="2016" name="Nat. Commun.">
        <title>Thousands of microbial genomes shed light on interconnected biogeochemical processes in an aquifer system.</title>
        <authorList>
            <person name="Anantharaman K."/>
            <person name="Brown C.T."/>
            <person name="Hug L.A."/>
            <person name="Sharon I."/>
            <person name="Castelle C.J."/>
            <person name="Probst A.J."/>
            <person name="Thomas B.C."/>
            <person name="Singh A."/>
            <person name="Wilkins M.J."/>
            <person name="Karaoz U."/>
            <person name="Brodie E.L."/>
            <person name="Williams K.H."/>
            <person name="Hubbard S.S."/>
            <person name="Banfield J.F."/>
        </authorList>
    </citation>
    <scope>NUCLEOTIDE SEQUENCE [LARGE SCALE GENOMIC DNA]</scope>
</reference>
<dbReference type="GO" id="GO:0008652">
    <property type="term" value="P:amino acid biosynthetic process"/>
    <property type="evidence" value="ECO:0007669"/>
    <property type="project" value="UniProtKB-KW"/>
</dbReference>
<dbReference type="STRING" id="1797711.A2870_01105"/>
<protein>
    <recommendedName>
        <fullName evidence="8">Aspartate/glutamate/uridylate kinase domain-containing protein</fullName>
    </recommendedName>
</protein>
<gene>
    <name evidence="9" type="ORF">A2870_01105</name>
</gene>
<keyword evidence="6" id="KW-0418">Kinase</keyword>
<dbReference type="GO" id="GO:0005524">
    <property type="term" value="F:ATP binding"/>
    <property type="evidence" value="ECO:0007669"/>
    <property type="project" value="UniProtKB-KW"/>
</dbReference>
<dbReference type="InterPro" id="IPR011529">
    <property type="entry name" value="Glu_5kinase"/>
</dbReference>
<proteinExistence type="predicted"/>
<keyword evidence="5" id="KW-0547">Nucleotide-binding</keyword>
<accession>A0A1F5G8C6</accession>
<dbReference type="Proteomes" id="UP000179102">
    <property type="component" value="Unassembled WGS sequence"/>
</dbReference>
<evidence type="ECO:0000256" key="4">
    <source>
        <dbReference type="ARBA" id="ARBA00022679"/>
    </source>
</evidence>
<dbReference type="EMBL" id="MFAZ01000003">
    <property type="protein sequence ID" value="OGD88111.1"/>
    <property type="molecule type" value="Genomic_DNA"/>
</dbReference>
<dbReference type="InterPro" id="IPR001048">
    <property type="entry name" value="Asp/Glu/Uridylate_kinase"/>
</dbReference>
<dbReference type="PANTHER" id="PTHR43654">
    <property type="entry name" value="GLUTAMATE 5-KINASE"/>
    <property type="match status" value="1"/>
</dbReference>
<dbReference type="Gene3D" id="3.40.1160.10">
    <property type="entry name" value="Acetylglutamate kinase-like"/>
    <property type="match status" value="1"/>
</dbReference>
<keyword evidence="2" id="KW-0028">Amino-acid biosynthesis</keyword>
<keyword evidence="4" id="KW-0808">Transferase</keyword>
<keyword evidence="3" id="KW-0641">Proline biosynthesis</keyword>
<dbReference type="GO" id="GO:0004349">
    <property type="term" value="F:glutamate 5-kinase activity"/>
    <property type="evidence" value="ECO:0007669"/>
    <property type="project" value="InterPro"/>
</dbReference>
<evidence type="ECO:0000256" key="3">
    <source>
        <dbReference type="ARBA" id="ARBA00022650"/>
    </source>
</evidence>
<dbReference type="InterPro" id="IPR036393">
    <property type="entry name" value="AceGlu_kinase-like_sf"/>
</dbReference>
<evidence type="ECO:0000259" key="8">
    <source>
        <dbReference type="Pfam" id="PF00696"/>
    </source>
</evidence>
<keyword evidence="1" id="KW-0963">Cytoplasm</keyword>
<dbReference type="PANTHER" id="PTHR43654:SF1">
    <property type="entry name" value="ISOPENTENYL PHOSPHATE KINASE"/>
    <property type="match status" value="1"/>
</dbReference>
<dbReference type="AlphaFoldDB" id="A0A1F5G8C6"/>
<organism evidence="9 10">
    <name type="scientific">Candidatus Curtissbacteria bacterium RIFCSPHIGHO2_01_FULL_41_11</name>
    <dbReference type="NCBI Taxonomy" id="1797711"/>
    <lineage>
        <taxon>Bacteria</taxon>
        <taxon>Candidatus Curtissiibacteriota</taxon>
    </lineage>
</organism>
<evidence type="ECO:0000256" key="7">
    <source>
        <dbReference type="ARBA" id="ARBA00022840"/>
    </source>
</evidence>
<name>A0A1F5G8C6_9BACT</name>
<feature type="domain" description="Aspartate/glutamate/uridylate kinase" evidence="8">
    <location>
        <begin position="12"/>
        <end position="228"/>
    </location>
</feature>
<evidence type="ECO:0000256" key="1">
    <source>
        <dbReference type="ARBA" id="ARBA00022490"/>
    </source>
</evidence>
<evidence type="ECO:0000256" key="2">
    <source>
        <dbReference type="ARBA" id="ARBA00022605"/>
    </source>
</evidence>
<dbReference type="InterPro" id="IPR001057">
    <property type="entry name" value="Glu/AcGlu_kinase"/>
</dbReference>
<evidence type="ECO:0000313" key="10">
    <source>
        <dbReference type="Proteomes" id="UP000179102"/>
    </source>
</evidence>
<evidence type="ECO:0000313" key="9">
    <source>
        <dbReference type="EMBL" id="OGD88111.1"/>
    </source>
</evidence>
<dbReference type="Pfam" id="PF00696">
    <property type="entry name" value="AA_kinase"/>
    <property type="match status" value="1"/>
</dbReference>
<dbReference type="PRINTS" id="PR00474">
    <property type="entry name" value="GLU5KINASE"/>
</dbReference>
<dbReference type="GO" id="GO:0005829">
    <property type="term" value="C:cytosol"/>
    <property type="evidence" value="ECO:0007669"/>
    <property type="project" value="TreeGrafter"/>
</dbReference>
<comment type="caution">
    <text evidence="9">The sequence shown here is derived from an EMBL/GenBank/DDBJ whole genome shotgun (WGS) entry which is preliminary data.</text>
</comment>